<proteinExistence type="predicted"/>
<dbReference type="Proteomes" id="UP001596990">
    <property type="component" value="Unassembled WGS sequence"/>
</dbReference>
<dbReference type="Pfam" id="PF06289">
    <property type="entry name" value="FlbD"/>
    <property type="match status" value="1"/>
</dbReference>
<dbReference type="InterPro" id="IPR009384">
    <property type="entry name" value="SwrD-like"/>
</dbReference>
<keyword evidence="1" id="KW-0969">Cilium</keyword>
<organism evidence="1 2">
    <name type="scientific">Thalassobacillus hwangdonensis</name>
    <dbReference type="NCBI Taxonomy" id="546108"/>
    <lineage>
        <taxon>Bacteria</taxon>
        <taxon>Bacillati</taxon>
        <taxon>Bacillota</taxon>
        <taxon>Bacilli</taxon>
        <taxon>Bacillales</taxon>
        <taxon>Bacillaceae</taxon>
        <taxon>Thalassobacillus</taxon>
    </lineage>
</organism>
<dbReference type="PANTHER" id="PTHR39185">
    <property type="entry name" value="SWARMING MOTILITY PROTEIN SWRD"/>
    <property type="match status" value="1"/>
</dbReference>
<protein>
    <submittedName>
        <fullName evidence="1">Flagellar FlbD family protein</fullName>
    </submittedName>
</protein>
<dbReference type="PANTHER" id="PTHR39185:SF1">
    <property type="entry name" value="SWARMING MOTILITY PROTEIN SWRD"/>
    <property type="match status" value="1"/>
</dbReference>
<keyword evidence="2" id="KW-1185">Reference proteome</keyword>
<reference evidence="2" key="1">
    <citation type="journal article" date="2019" name="Int. J. Syst. Evol. Microbiol.">
        <title>The Global Catalogue of Microorganisms (GCM) 10K type strain sequencing project: providing services to taxonomists for standard genome sequencing and annotation.</title>
        <authorList>
            <consortium name="The Broad Institute Genomics Platform"/>
            <consortium name="The Broad Institute Genome Sequencing Center for Infectious Disease"/>
            <person name="Wu L."/>
            <person name="Ma J."/>
        </authorList>
    </citation>
    <scope>NUCLEOTIDE SEQUENCE [LARGE SCALE GENOMIC DNA]</scope>
    <source>
        <strain evidence="2">CCUG 56607</strain>
    </source>
</reference>
<keyword evidence="1" id="KW-0282">Flagellum</keyword>
<dbReference type="RefSeq" id="WP_386056498.1">
    <property type="nucleotide sequence ID" value="NZ_JBHTKL010000001.1"/>
</dbReference>
<sequence>MIELTRLNGSAFHLNALFIEQVQALPDTTITTYHGKKLIVKESETEVLDKITGYYKMIGLAGVHRKVGEQDE</sequence>
<name>A0ABW3L0S9_9BACI</name>
<accession>A0ABW3L0S9</accession>
<dbReference type="EMBL" id="JBHTKL010000001">
    <property type="protein sequence ID" value="MFD1018189.1"/>
    <property type="molecule type" value="Genomic_DNA"/>
</dbReference>
<evidence type="ECO:0000313" key="1">
    <source>
        <dbReference type="EMBL" id="MFD1018189.1"/>
    </source>
</evidence>
<keyword evidence="1" id="KW-0966">Cell projection</keyword>
<evidence type="ECO:0000313" key="2">
    <source>
        <dbReference type="Proteomes" id="UP001596990"/>
    </source>
</evidence>
<comment type="caution">
    <text evidence="1">The sequence shown here is derived from an EMBL/GenBank/DDBJ whole genome shotgun (WGS) entry which is preliminary data.</text>
</comment>
<gene>
    <name evidence="1" type="ORF">ACFQ2J_03155</name>
</gene>